<dbReference type="AlphaFoldDB" id="A0A1X6YHW1"/>
<feature type="transmembrane region" description="Helical" evidence="1">
    <location>
        <begin position="53"/>
        <end position="77"/>
    </location>
</feature>
<evidence type="ECO:0000313" key="2">
    <source>
        <dbReference type="EMBL" id="SLN21392.1"/>
    </source>
</evidence>
<protein>
    <submittedName>
        <fullName evidence="2">Uncharacterized protein</fullName>
    </submittedName>
</protein>
<keyword evidence="1" id="KW-1133">Transmembrane helix</keyword>
<feature type="transmembrane region" description="Helical" evidence="1">
    <location>
        <begin position="150"/>
        <end position="168"/>
    </location>
</feature>
<dbReference type="OrthoDB" id="7868720at2"/>
<evidence type="ECO:0000256" key="1">
    <source>
        <dbReference type="SAM" id="Phobius"/>
    </source>
</evidence>
<reference evidence="3" key="1">
    <citation type="submission" date="2017-03" db="EMBL/GenBank/DDBJ databases">
        <authorList>
            <person name="Rodrigo-Torres L."/>
            <person name="Arahal R.D."/>
            <person name="Lucena T."/>
        </authorList>
    </citation>
    <scope>NUCLEOTIDE SEQUENCE [LARGE SCALE GENOMIC DNA]</scope>
    <source>
        <strain evidence="3">CECT 8411</strain>
    </source>
</reference>
<feature type="transmembrane region" description="Helical" evidence="1">
    <location>
        <begin position="89"/>
        <end position="111"/>
    </location>
</feature>
<keyword evidence="1" id="KW-0472">Membrane</keyword>
<name>A0A1X6YHW1_9RHOB</name>
<gene>
    <name evidence="2" type="ORF">RUM8411_00777</name>
</gene>
<keyword evidence="1" id="KW-0812">Transmembrane</keyword>
<organism evidence="2 3">
    <name type="scientific">Ruegeria meonggei</name>
    <dbReference type="NCBI Taxonomy" id="1446476"/>
    <lineage>
        <taxon>Bacteria</taxon>
        <taxon>Pseudomonadati</taxon>
        <taxon>Pseudomonadota</taxon>
        <taxon>Alphaproteobacteria</taxon>
        <taxon>Rhodobacterales</taxon>
        <taxon>Roseobacteraceae</taxon>
        <taxon>Ruegeria</taxon>
    </lineage>
</organism>
<dbReference type="EMBL" id="FWFP01000002">
    <property type="protein sequence ID" value="SLN21392.1"/>
    <property type="molecule type" value="Genomic_DNA"/>
</dbReference>
<evidence type="ECO:0000313" key="3">
    <source>
        <dbReference type="Proteomes" id="UP000193778"/>
    </source>
</evidence>
<feature type="transmembrane region" description="Helical" evidence="1">
    <location>
        <begin position="21"/>
        <end position="41"/>
    </location>
</feature>
<keyword evidence="3" id="KW-1185">Reference proteome</keyword>
<dbReference type="RefSeq" id="WP_085821310.1">
    <property type="nucleotide sequence ID" value="NZ_FWFP01000002.1"/>
</dbReference>
<accession>A0A1X6YHW1</accession>
<proteinExistence type="predicted"/>
<dbReference type="Proteomes" id="UP000193778">
    <property type="component" value="Unassembled WGS sequence"/>
</dbReference>
<sequence>MAEAEETRPYSKREIVRAVNLSALLGWAGCIGTPVVSASILKGFGLVSSLLALFPFAFLGLPVAFLICWILVAPFLLLVMRRTVSFWRAFYWGAGIGAAIAALSIAIRYHVGWGYSEDPTFMYRIRGDGTARLIDGILTNYGWLVLAQNSTLFILICLVAALTVRAIIGPGQDLRLGKVRQ</sequence>